<dbReference type="AlphaFoldDB" id="A0A0E9SK64"/>
<sequence length="52" mass="6025">MNMYVSDILKLHINTCVSQIFYDYIFTPALSLIPSGEEFSTHCIQILNFPKK</sequence>
<organism evidence="1">
    <name type="scientific">Anguilla anguilla</name>
    <name type="common">European freshwater eel</name>
    <name type="synonym">Muraena anguilla</name>
    <dbReference type="NCBI Taxonomy" id="7936"/>
    <lineage>
        <taxon>Eukaryota</taxon>
        <taxon>Metazoa</taxon>
        <taxon>Chordata</taxon>
        <taxon>Craniata</taxon>
        <taxon>Vertebrata</taxon>
        <taxon>Euteleostomi</taxon>
        <taxon>Actinopterygii</taxon>
        <taxon>Neopterygii</taxon>
        <taxon>Teleostei</taxon>
        <taxon>Anguilliformes</taxon>
        <taxon>Anguillidae</taxon>
        <taxon>Anguilla</taxon>
    </lineage>
</organism>
<proteinExistence type="predicted"/>
<protein>
    <submittedName>
        <fullName evidence="1">Uncharacterized protein</fullName>
    </submittedName>
</protein>
<reference evidence="1" key="1">
    <citation type="submission" date="2014-11" db="EMBL/GenBank/DDBJ databases">
        <authorList>
            <person name="Amaro Gonzalez C."/>
        </authorList>
    </citation>
    <scope>NUCLEOTIDE SEQUENCE</scope>
</reference>
<reference evidence="1" key="2">
    <citation type="journal article" date="2015" name="Fish Shellfish Immunol.">
        <title>Early steps in the European eel (Anguilla anguilla)-Vibrio vulnificus interaction in the gills: Role of the RtxA13 toxin.</title>
        <authorList>
            <person name="Callol A."/>
            <person name="Pajuelo D."/>
            <person name="Ebbesson L."/>
            <person name="Teles M."/>
            <person name="MacKenzie S."/>
            <person name="Amaro C."/>
        </authorList>
    </citation>
    <scope>NUCLEOTIDE SEQUENCE</scope>
</reference>
<accession>A0A0E9SK64</accession>
<name>A0A0E9SK64_ANGAN</name>
<evidence type="ECO:0000313" key="1">
    <source>
        <dbReference type="EMBL" id="JAH41070.1"/>
    </source>
</evidence>
<dbReference type="EMBL" id="GBXM01067507">
    <property type="protein sequence ID" value="JAH41070.1"/>
    <property type="molecule type" value="Transcribed_RNA"/>
</dbReference>